<proteinExistence type="predicted"/>
<accession>A0A914CGM9</accession>
<feature type="disulfide bond" evidence="1">
    <location>
        <begin position="631"/>
        <end position="665"/>
    </location>
</feature>
<keyword evidence="3" id="KW-1185">Reference proteome</keyword>
<sequence length="700" mass="79732">MRVITVDNYTPPNIYRWIAENSHICKIEPNKRAILGFVDETRGLDCRACPKVLPYIVPRFACAEKFLRHSFKIDIICYENMMRLVVFDTTMLDRISRIAPLNELIMKPSRPIFSPDMSPGVSETKLLDRTSEAVSANKFVTKPNRPIFSPDMNLVVADKKTLHGTYETVQPNEDMSLVVSETKMLDRTSEAISPNKRTTQPILNLIDDTSKSKKIYNQESRLIEDTISNGSNFVMSERPLNGSYLAKSVPPTKSKQKFKELNMKSINYSHSRKDLSTNKHSALAFGLPTDTISVAKSINVNKPMANFDKVAIAKFIREIIAADFGNKMLSSKNLRLGKPILEQRQMNPGCHDSHELCCFWAVAGECEKNAAYMKYHCKKSCDACGCTSYPECTSAMEKCFHHFNYKTENLSSTISSFASSTHPTLVHLDQTTRNPNISENLELTSLTSKTLSHGNTSEITTYAPYLATIIPTLVPMKNTGDEILNELKQALKFTMHKKHREHMHAKDLRLQENSIKIRRNQTQGKRIVYYIPQKKEYQVFDPSAIVPIGRVTKLKKARPVSDREIPFLLRKAKYKKFREHKEFVAEQTNAIVTKPLSKLVTTTILPKTTTTLATTTALVEFRQKPVPFYNCSNHDSACERWAEQNECEINSSFMKIHCPKACNACGTNLYEMFMQEVKYKRLKEIWHFDCRPVDQPASTG</sequence>
<dbReference type="InterPro" id="IPR003582">
    <property type="entry name" value="ShKT_dom"/>
</dbReference>
<evidence type="ECO:0000259" key="2">
    <source>
        <dbReference type="PROSITE" id="PS51670"/>
    </source>
</evidence>
<evidence type="ECO:0000313" key="3">
    <source>
        <dbReference type="Proteomes" id="UP000887540"/>
    </source>
</evidence>
<dbReference type="PROSITE" id="PS51670">
    <property type="entry name" value="SHKT"/>
    <property type="match status" value="1"/>
</dbReference>
<protein>
    <submittedName>
        <fullName evidence="4">ShKT domain-containing protein</fullName>
    </submittedName>
</protein>
<name>A0A914CGM9_9BILA</name>
<dbReference type="WBParaSite" id="ACRNAN_scaffold1048.g29616.t1">
    <property type="protein sequence ID" value="ACRNAN_scaffold1048.g29616.t1"/>
    <property type="gene ID" value="ACRNAN_scaffold1048.g29616"/>
</dbReference>
<evidence type="ECO:0000256" key="1">
    <source>
        <dbReference type="PROSITE-ProRule" id="PRU01005"/>
    </source>
</evidence>
<dbReference type="Pfam" id="PF01549">
    <property type="entry name" value="ShK"/>
    <property type="match status" value="2"/>
</dbReference>
<keyword evidence="1" id="KW-1015">Disulfide bond</keyword>
<organism evidence="3 4">
    <name type="scientific">Acrobeloides nanus</name>
    <dbReference type="NCBI Taxonomy" id="290746"/>
    <lineage>
        <taxon>Eukaryota</taxon>
        <taxon>Metazoa</taxon>
        <taxon>Ecdysozoa</taxon>
        <taxon>Nematoda</taxon>
        <taxon>Chromadorea</taxon>
        <taxon>Rhabditida</taxon>
        <taxon>Tylenchina</taxon>
        <taxon>Cephalobomorpha</taxon>
        <taxon>Cephaloboidea</taxon>
        <taxon>Cephalobidae</taxon>
        <taxon>Acrobeloides</taxon>
    </lineage>
</organism>
<dbReference type="Proteomes" id="UP000887540">
    <property type="component" value="Unplaced"/>
</dbReference>
<reference evidence="4" key="1">
    <citation type="submission" date="2022-11" db="UniProtKB">
        <authorList>
            <consortium name="WormBaseParasite"/>
        </authorList>
    </citation>
    <scope>IDENTIFICATION</scope>
</reference>
<evidence type="ECO:0000313" key="4">
    <source>
        <dbReference type="WBParaSite" id="ACRNAN_scaffold1048.g29616.t1"/>
    </source>
</evidence>
<comment type="caution">
    <text evidence="1">Lacks conserved residue(s) required for the propagation of feature annotation.</text>
</comment>
<dbReference type="SMART" id="SM00254">
    <property type="entry name" value="ShKT"/>
    <property type="match status" value="2"/>
</dbReference>
<dbReference type="AlphaFoldDB" id="A0A914CGM9"/>
<feature type="domain" description="ShKT" evidence="2">
    <location>
        <begin position="631"/>
        <end position="665"/>
    </location>
</feature>